<sequence>MKETPDVAALDQLMAEDVPPDSRQARQLARRQAIAEAIMAEGSIRIEDIAERFEISLMTAHRDLDDLAGRGLLRKTRGIVSAAPTSLVEASDLYRSYRQSGEKAAIAAAAADLIEPGQALFLDDSTTVLQMAPHLAEKLPLTVITNSLSLMSELKGLPDLTLFGLGGQYHSWCNAFMGRMTVHEISRLRADVLFVSMPAITDGIVFHQSPEMADTKRAMFEAASRRVLLADHTKFDRRALHGMVALADFDAIVTDDLTPQVHLDALQALDLTVVVAKTGQAG</sequence>
<feature type="domain" description="HTH deoR-type" evidence="5">
    <location>
        <begin position="27"/>
        <end position="82"/>
    </location>
</feature>
<keyword evidence="7" id="KW-1185">Reference proteome</keyword>
<dbReference type="InterPro" id="IPR037171">
    <property type="entry name" value="NagB/RpiA_transferase-like"/>
</dbReference>
<dbReference type="PROSITE" id="PS00894">
    <property type="entry name" value="HTH_DEOR_1"/>
    <property type="match status" value="1"/>
</dbReference>
<dbReference type="GO" id="GO:0003677">
    <property type="term" value="F:DNA binding"/>
    <property type="evidence" value="ECO:0007669"/>
    <property type="project" value="UniProtKB-KW"/>
</dbReference>
<evidence type="ECO:0000313" key="6">
    <source>
        <dbReference type="EMBL" id="TNY31770.1"/>
    </source>
</evidence>
<keyword evidence="3" id="KW-0238">DNA-binding</keyword>
<dbReference type="Pfam" id="PF00455">
    <property type="entry name" value="DeoRC"/>
    <property type="match status" value="1"/>
</dbReference>
<dbReference type="Pfam" id="PF08220">
    <property type="entry name" value="HTH_DeoR"/>
    <property type="match status" value="1"/>
</dbReference>
<dbReference type="PANTHER" id="PTHR30363">
    <property type="entry name" value="HTH-TYPE TRANSCRIPTIONAL REGULATOR SRLR-RELATED"/>
    <property type="match status" value="1"/>
</dbReference>
<dbReference type="SUPFAM" id="SSF46785">
    <property type="entry name" value="Winged helix' DNA-binding domain"/>
    <property type="match status" value="1"/>
</dbReference>
<evidence type="ECO:0000256" key="2">
    <source>
        <dbReference type="ARBA" id="ARBA00023015"/>
    </source>
</evidence>
<name>A0A5C5GB47_9RHOB</name>
<dbReference type="InterPro" id="IPR036390">
    <property type="entry name" value="WH_DNA-bd_sf"/>
</dbReference>
<dbReference type="InterPro" id="IPR018356">
    <property type="entry name" value="Tscrpt_reg_HTH_DeoR_CS"/>
</dbReference>
<dbReference type="InterPro" id="IPR014036">
    <property type="entry name" value="DeoR-like_C"/>
</dbReference>
<dbReference type="SMART" id="SM01134">
    <property type="entry name" value="DeoRC"/>
    <property type="match status" value="1"/>
</dbReference>
<dbReference type="AlphaFoldDB" id="A0A5C5GB47"/>
<dbReference type="SUPFAM" id="SSF100950">
    <property type="entry name" value="NagB/RpiA/CoA transferase-like"/>
    <property type="match status" value="1"/>
</dbReference>
<evidence type="ECO:0000256" key="3">
    <source>
        <dbReference type="ARBA" id="ARBA00023125"/>
    </source>
</evidence>
<evidence type="ECO:0000259" key="5">
    <source>
        <dbReference type="PROSITE" id="PS51000"/>
    </source>
</evidence>
<dbReference type="GO" id="GO:0003700">
    <property type="term" value="F:DNA-binding transcription factor activity"/>
    <property type="evidence" value="ECO:0007669"/>
    <property type="project" value="InterPro"/>
</dbReference>
<dbReference type="OrthoDB" id="9816363at2"/>
<dbReference type="PROSITE" id="PS51000">
    <property type="entry name" value="HTH_DEOR_2"/>
    <property type="match status" value="1"/>
</dbReference>
<evidence type="ECO:0000313" key="7">
    <source>
        <dbReference type="Proteomes" id="UP000314011"/>
    </source>
</evidence>
<reference evidence="6 7" key="1">
    <citation type="submission" date="2019-06" db="EMBL/GenBank/DDBJ databases">
        <title>Genome of new Rhodobacteraceae sp. SM1903.</title>
        <authorList>
            <person name="Ren X."/>
        </authorList>
    </citation>
    <scope>NUCLEOTIDE SEQUENCE [LARGE SCALE GENOMIC DNA]</scope>
    <source>
        <strain evidence="6 7">SM1903</strain>
    </source>
</reference>
<dbReference type="PANTHER" id="PTHR30363:SF4">
    <property type="entry name" value="GLYCEROL-3-PHOSPHATE REGULON REPRESSOR"/>
    <property type="match status" value="1"/>
</dbReference>
<comment type="caution">
    <text evidence="6">The sequence shown here is derived from an EMBL/GenBank/DDBJ whole genome shotgun (WGS) entry which is preliminary data.</text>
</comment>
<proteinExistence type="predicted"/>
<accession>A0A5C5GB47</accession>
<evidence type="ECO:0000256" key="1">
    <source>
        <dbReference type="ARBA" id="ARBA00022491"/>
    </source>
</evidence>
<dbReference type="RefSeq" id="WP_140192450.1">
    <property type="nucleotide sequence ID" value="NZ_CP065915.1"/>
</dbReference>
<dbReference type="InterPro" id="IPR001034">
    <property type="entry name" value="DeoR_HTH"/>
</dbReference>
<keyword evidence="1" id="KW-0678">Repressor</keyword>
<protein>
    <submittedName>
        <fullName evidence="6">DeoR/GlpR transcriptional regulator</fullName>
    </submittedName>
</protein>
<organism evidence="6 7">
    <name type="scientific">Pelagovum pacificum</name>
    <dbReference type="NCBI Taxonomy" id="2588711"/>
    <lineage>
        <taxon>Bacteria</taxon>
        <taxon>Pseudomonadati</taxon>
        <taxon>Pseudomonadota</taxon>
        <taxon>Alphaproteobacteria</taxon>
        <taxon>Rhodobacterales</taxon>
        <taxon>Paracoccaceae</taxon>
        <taxon>Pelagovum</taxon>
    </lineage>
</organism>
<gene>
    <name evidence="6" type="ORF">FHY64_00250</name>
</gene>
<dbReference type="EMBL" id="VFFF01000001">
    <property type="protein sequence ID" value="TNY31770.1"/>
    <property type="molecule type" value="Genomic_DNA"/>
</dbReference>
<dbReference type="SMART" id="SM00420">
    <property type="entry name" value="HTH_DEOR"/>
    <property type="match status" value="1"/>
</dbReference>
<keyword evidence="4" id="KW-0804">Transcription</keyword>
<keyword evidence="2" id="KW-0805">Transcription regulation</keyword>
<evidence type="ECO:0000256" key="4">
    <source>
        <dbReference type="ARBA" id="ARBA00023163"/>
    </source>
</evidence>
<dbReference type="InterPro" id="IPR050313">
    <property type="entry name" value="Carb_Metab_HTH_regulators"/>
</dbReference>
<dbReference type="Proteomes" id="UP000314011">
    <property type="component" value="Unassembled WGS sequence"/>
</dbReference>